<dbReference type="Gene3D" id="3.80.10.10">
    <property type="entry name" value="Ribonuclease Inhibitor"/>
    <property type="match status" value="1"/>
</dbReference>
<sequence length="56" mass="6335">MDVLSRRCPNLQQLHITFHGGDSDSAESFCLSLENLTQLQILHLSTLFLGYNCLQI</sequence>
<comment type="caution">
    <text evidence="1">The sequence shown here is derived from an EMBL/GenBank/DDBJ whole genome shotgun (WGS) entry which is preliminary data.</text>
</comment>
<protein>
    <submittedName>
        <fullName evidence="1">Uncharacterized protein</fullName>
    </submittedName>
</protein>
<organism evidence="1 2">
    <name type="scientific">Solanum bulbocastanum</name>
    <name type="common">Wild potato</name>
    <dbReference type="NCBI Taxonomy" id="147425"/>
    <lineage>
        <taxon>Eukaryota</taxon>
        <taxon>Viridiplantae</taxon>
        <taxon>Streptophyta</taxon>
        <taxon>Embryophyta</taxon>
        <taxon>Tracheophyta</taxon>
        <taxon>Spermatophyta</taxon>
        <taxon>Magnoliopsida</taxon>
        <taxon>eudicotyledons</taxon>
        <taxon>Gunneridae</taxon>
        <taxon>Pentapetalae</taxon>
        <taxon>asterids</taxon>
        <taxon>lamiids</taxon>
        <taxon>Solanales</taxon>
        <taxon>Solanaceae</taxon>
        <taxon>Solanoideae</taxon>
        <taxon>Solaneae</taxon>
        <taxon>Solanum</taxon>
    </lineage>
</organism>
<evidence type="ECO:0000313" key="1">
    <source>
        <dbReference type="EMBL" id="KAK6781346.1"/>
    </source>
</evidence>
<evidence type="ECO:0000313" key="2">
    <source>
        <dbReference type="Proteomes" id="UP001371456"/>
    </source>
</evidence>
<reference evidence="1 2" key="1">
    <citation type="submission" date="2024-02" db="EMBL/GenBank/DDBJ databases">
        <title>de novo genome assembly of Solanum bulbocastanum strain 11H21.</title>
        <authorList>
            <person name="Hosaka A.J."/>
        </authorList>
    </citation>
    <scope>NUCLEOTIDE SEQUENCE [LARGE SCALE GENOMIC DNA]</scope>
    <source>
        <tissue evidence="1">Young leaves</tissue>
    </source>
</reference>
<name>A0AAN8Y781_SOLBU</name>
<proteinExistence type="predicted"/>
<keyword evidence="2" id="KW-1185">Reference proteome</keyword>
<dbReference type="InterPro" id="IPR032675">
    <property type="entry name" value="LRR_dom_sf"/>
</dbReference>
<dbReference type="SUPFAM" id="SSF52047">
    <property type="entry name" value="RNI-like"/>
    <property type="match status" value="1"/>
</dbReference>
<dbReference type="Proteomes" id="UP001371456">
    <property type="component" value="Unassembled WGS sequence"/>
</dbReference>
<dbReference type="AlphaFoldDB" id="A0AAN8Y781"/>
<accession>A0AAN8Y781</accession>
<gene>
    <name evidence="1" type="ORF">RDI58_023530</name>
</gene>
<dbReference type="EMBL" id="JBANQN010000009">
    <property type="protein sequence ID" value="KAK6781346.1"/>
    <property type="molecule type" value="Genomic_DNA"/>
</dbReference>